<dbReference type="InterPro" id="IPR002933">
    <property type="entry name" value="Peptidase_M20"/>
</dbReference>
<dbReference type="EMBL" id="SNXW01000011">
    <property type="protein sequence ID" value="TDP80739.1"/>
    <property type="molecule type" value="Genomic_DNA"/>
</dbReference>
<organism evidence="5 6">
    <name type="scientific">Aquabacterium commune</name>
    <dbReference type="NCBI Taxonomy" id="70586"/>
    <lineage>
        <taxon>Bacteria</taxon>
        <taxon>Pseudomonadati</taxon>
        <taxon>Pseudomonadota</taxon>
        <taxon>Betaproteobacteria</taxon>
        <taxon>Burkholderiales</taxon>
        <taxon>Aquabacterium</taxon>
    </lineage>
</organism>
<dbReference type="Gene3D" id="3.40.630.10">
    <property type="entry name" value="Zn peptidases"/>
    <property type="match status" value="1"/>
</dbReference>
<keyword evidence="6" id="KW-1185">Reference proteome</keyword>
<dbReference type="CDD" id="cd05666">
    <property type="entry name" value="M20_Acy1-like"/>
    <property type="match status" value="1"/>
</dbReference>
<dbReference type="SUPFAM" id="SSF55031">
    <property type="entry name" value="Bacterial exopeptidase dimerisation domain"/>
    <property type="match status" value="1"/>
</dbReference>
<keyword evidence="1 5" id="KW-0378">Hydrolase</keyword>
<evidence type="ECO:0000256" key="3">
    <source>
        <dbReference type="SAM" id="MobiDB-lite"/>
    </source>
</evidence>
<dbReference type="SUPFAM" id="SSF53187">
    <property type="entry name" value="Zn-dependent exopeptidases"/>
    <property type="match status" value="1"/>
</dbReference>
<feature type="compositionally biased region" description="Polar residues" evidence="3">
    <location>
        <begin position="23"/>
        <end position="33"/>
    </location>
</feature>
<evidence type="ECO:0000313" key="5">
    <source>
        <dbReference type="EMBL" id="TDP80739.1"/>
    </source>
</evidence>
<protein>
    <submittedName>
        <fullName evidence="5">Hippurate hydrolase</fullName>
    </submittedName>
</protein>
<evidence type="ECO:0000313" key="6">
    <source>
        <dbReference type="Proteomes" id="UP000294593"/>
    </source>
</evidence>
<feature type="binding site" evidence="2">
    <location>
        <position position="139"/>
    </location>
    <ligand>
        <name>Mn(2+)</name>
        <dbReference type="ChEBI" id="CHEBI:29035"/>
        <label>2</label>
    </ligand>
</feature>
<accession>A0A4R6R4M5</accession>
<dbReference type="Proteomes" id="UP000294593">
    <property type="component" value="Unassembled WGS sequence"/>
</dbReference>
<comment type="cofactor">
    <cofactor evidence="2">
        <name>Mn(2+)</name>
        <dbReference type="ChEBI" id="CHEBI:29035"/>
    </cofactor>
    <text evidence="2">The Mn(2+) ion enhances activity.</text>
</comment>
<feature type="binding site" evidence="2">
    <location>
        <position position="174"/>
    </location>
    <ligand>
        <name>Mn(2+)</name>
        <dbReference type="ChEBI" id="CHEBI:29035"/>
        <label>2</label>
    </ligand>
</feature>
<gene>
    <name evidence="5" type="ORF">EV672_11175</name>
</gene>
<proteinExistence type="predicted"/>
<keyword evidence="2" id="KW-0464">Manganese</keyword>
<evidence type="ECO:0000256" key="2">
    <source>
        <dbReference type="PIRSR" id="PIRSR005962-1"/>
    </source>
</evidence>
<dbReference type="NCBIfam" id="TIGR01891">
    <property type="entry name" value="amidohydrolases"/>
    <property type="match status" value="1"/>
</dbReference>
<feature type="binding site" evidence="2">
    <location>
        <position position="200"/>
    </location>
    <ligand>
        <name>Mn(2+)</name>
        <dbReference type="ChEBI" id="CHEBI:29035"/>
        <label>2</label>
    </ligand>
</feature>
<evidence type="ECO:0000256" key="1">
    <source>
        <dbReference type="ARBA" id="ARBA00022801"/>
    </source>
</evidence>
<feature type="region of interest" description="Disordered" evidence="3">
    <location>
        <begin position="1"/>
        <end position="38"/>
    </location>
</feature>
<reference evidence="5 6" key="1">
    <citation type="submission" date="2019-03" db="EMBL/GenBank/DDBJ databases">
        <title>Genomic Encyclopedia of Type Strains, Phase IV (KMG-IV): sequencing the most valuable type-strain genomes for metagenomic binning, comparative biology and taxonomic classification.</title>
        <authorList>
            <person name="Goeker M."/>
        </authorList>
    </citation>
    <scope>NUCLEOTIDE SEQUENCE [LARGE SCALE GENOMIC DNA]</scope>
    <source>
        <strain evidence="5 6">DSM 11901</strain>
    </source>
</reference>
<name>A0A4R6R4M5_9BURK</name>
<dbReference type="PANTHER" id="PTHR11014:SF63">
    <property type="entry name" value="METALLOPEPTIDASE, PUTATIVE (AFU_ORTHOLOGUE AFUA_6G09600)-RELATED"/>
    <property type="match status" value="1"/>
</dbReference>
<dbReference type="Pfam" id="PF07687">
    <property type="entry name" value="M20_dimer"/>
    <property type="match status" value="1"/>
</dbReference>
<feature type="domain" description="Peptidase M20 dimerisation" evidence="4">
    <location>
        <begin position="223"/>
        <end position="317"/>
    </location>
</feature>
<dbReference type="InterPro" id="IPR036264">
    <property type="entry name" value="Bact_exopeptidase_dim_dom"/>
</dbReference>
<sequence>MKRRMHVRCHSPAFASHARPASDTMTASATGSPTGLPPTVLPELLDQAEAIRVLRRDIHAHPELCFEEERTADIVAGTLASFGIEVRRGLGKTGVVGVIQGLRPGPRALGLRADMDALPMTEHNTFAHASRHHGKMHACGHDGHVAMLLSAAQHLAAHRDFAGTVYVVFQPAEEGGGGAREMVRDGLFERFPMDAIFGMHNWPGMPVGSFAVRNGPCFASSNEFHITIRGKGCHGAMPHLGIDPVPVACQLVQAYQTILTRNVRPVETGVISVTMIQAGEATNVIPESVVMQGTVRTFTTEVLDLIENRMREITQQLCAAFGAEADFKFSRNYPPTVNHAFEAQFVREVMAELVGADQVHEFEPTMGAEDFSYFLQAKPGAYFVIGNGDGSHREGGHGLGPCMLHNPSYDFNDTLIPLGATLWVKLVERWLARA</sequence>
<dbReference type="GO" id="GO:0019877">
    <property type="term" value="P:diaminopimelate biosynthetic process"/>
    <property type="evidence" value="ECO:0007669"/>
    <property type="project" value="UniProtKB-ARBA"/>
</dbReference>
<dbReference type="InterPro" id="IPR011650">
    <property type="entry name" value="Peptidase_M20_dimer"/>
</dbReference>
<dbReference type="PIRSF" id="PIRSF005962">
    <property type="entry name" value="Pept_M20D_amidohydro"/>
    <property type="match status" value="1"/>
</dbReference>
<feature type="binding site" evidence="2">
    <location>
        <position position="141"/>
    </location>
    <ligand>
        <name>Mn(2+)</name>
        <dbReference type="ChEBI" id="CHEBI:29035"/>
        <label>2</label>
    </ligand>
</feature>
<comment type="caution">
    <text evidence="5">The sequence shown here is derived from an EMBL/GenBank/DDBJ whole genome shotgun (WGS) entry which is preliminary data.</text>
</comment>
<dbReference type="Gene3D" id="3.30.70.360">
    <property type="match status" value="1"/>
</dbReference>
<dbReference type="FunFam" id="3.30.70.360:FF:000001">
    <property type="entry name" value="N-acetyldiaminopimelate deacetylase"/>
    <property type="match status" value="1"/>
</dbReference>
<dbReference type="PANTHER" id="PTHR11014">
    <property type="entry name" value="PEPTIDASE M20 FAMILY MEMBER"/>
    <property type="match status" value="1"/>
</dbReference>
<dbReference type="AlphaFoldDB" id="A0A4R6R4M5"/>
<evidence type="ECO:0000259" key="4">
    <source>
        <dbReference type="Pfam" id="PF07687"/>
    </source>
</evidence>
<feature type="binding site" evidence="2">
    <location>
        <position position="405"/>
    </location>
    <ligand>
        <name>Mn(2+)</name>
        <dbReference type="ChEBI" id="CHEBI:29035"/>
        <label>2</label>
    </ligand>
</feature>
<dbReference type="GO" id="GO:0046872">
    <property type="term" value="F:metal ion binding"/>
    <property type="evidence" value="ECO:0007669"/>
    <property type="project" value="UniProtKB-KW"/>
</dbReference>
<dbReference type="InterPro" id="IPR017439">
    <property type="entry name" value="Amidohydrolase"/>
</dbReference>
<dbReference type="Pfam" id="PF01546">
    <property type="entry name" value="Peptidase_M20"/>
    <property type="match status" value="1"/>
</dbReference>
<dbReference type="GO" id="GO:0050118">
    <property type="term" value="F:N-acetyldiaminopimelate deacetylase activity"/>
    <property type="evidence" value="ECO:0007669"/>
    <property type="project" value="UniProtKB-ARBA"/>
</dbReference>
<keyword evidence="2" id="KW-0479">Metal-binding</keyword>